<reference evidence="2" key="1">
    <citation type="submission" date="2020-06" db="EMBL/GenBank/DDBJ databases">
        <authorList>
            <person name="Li T."/>
            <person name="Hu X."/>
            <person name="Zhang T."/>
            <person name="Song X."/>
            <person name="Zhang H."/>
            <person name="Dai N."/>
            <person name="Sheng W."/>
            <person name="Hou X."/>
            <person name="Wei L."/>
        </authorList>
    </citation>
    <scope>NUCLEOTIDE SEQUENCE</scope>
    <source>
        <strain evidence="2">3651</strain>
        <tissue evidence="2">Leaf</tissue>
    </source>
</reference>
<comment type="caution">
    <text evidence="2">The sequence shown here is derived from an EMBL/GenBank/DDBJ whole genome shotgun (WGS) entry which is preliminary data.</text>
</comment>
<dbReference type="AlphaFoldDB" id="A0AAE1XM44"/>
<gene>
    <name evidence="2" type="ORF">Salat_2799400</name>
</gene>
<dbReference type="Proteomes" id="UP001293254">
    <property type="component" value="Unassembled WGS sequence"/>
</dbReference>
<feature type="chain" id="PRO_5042159735" evidence="1">
    <location>
        <begin position="25"/>
        <end position="124"/>
    </location>
</feature>
<evidence type="ECO:0000313" key="2">
    <source>
        <dbReference type="EMBL" id="KAK4413866.1"/>
    </source>
</evidence>
<reference evidence="2" key="2">
    <citation type="journal article" date="2024" name="Plant">
        <title>Genomic evolution and insights into agronomic trait innovations of Sesamum species.</title>
        <authorList>
            <person name="Miao H."/>
            <person name="Wang L."/>
            <person name="Qu L."/>
            <person name="Liu H."/>
            <person name="Sun Y."/>
            <person name="Le M."/>
            <person name="Wang Q."/>
            <person name="Wei S."/>
            <person name="Zheng Y."/>
            <person name="Lin W."/>
            <person name="Duan Y."/>
            <person name="Cao H."/>
            <person name="Xiong S."/>
            <person name="Wang X."/>
            <person name="Wei L."/>
            <person name="Li C."/>
            <person name="Ma Q."/>
            <person name="Ju M."/>
            <person name="Zhao R."/>
            <person name="Li G."/>
            <person name="Mu C."/>
            <person name="Tian Q."/>
            <person name="Mei H."/>
            <person name="Zhang T."/>
            <person name="Gao T."/>
            <person name="Zhang H."/>
        </authorList>
    </citation>
    <scope>NUCLEOTIDE SEQUENCE</scope>
    <source>
        <strain evidence="2">3651</strain>
    </source>
</reference>
<keyword evidence="3" id="KW-1185">Reference proteome</keyword>
<name>A0AAE1XM44_9LAMI</name>
<feature type="signal peptide" evidence="1">
    <location>
        <begin position="1"/>
        <end position="24"/>
    </location>
</feature>
<dbReference type="EMBL" id="JACGWO010000012">
    <property type="protein sequence ID" value="KAK4413866.1"/>
    <property type="molecule type" value="Genomic_DNA"/>
</dbReference>
<evidence type="ECO:0000313" key="3">
    <source>
        <dbReference type="Proteomes" id="UP001293254"/>
    </source>
</evidence>
<proteinExistence type="predicted"/>
<organism evidence="2 3">
    <name type="scientific">Sesamum alatum</name>
    <dbReference type="NCBI Taxonomy" id="300844"/>
    <lineage>
        <taxon>Eukaryota</taxon>
        <taxon>Viridiplantae</taxon>
        <taxon>Streptophyta</taxon>
        <taxon>Embryophyta</taxon>
        <taxon>Tracheophyta</taxon>
        <taxon>Spermatophyta</taxon>
        <taxon>Magnoliopsida</taxon>
        <taxon>eudicotyledons</taxon>
        <taxon>Gunneridae</taxon>
        <taxon>Pentapetalae</taxon>
        <taxon>asterids</taxon>
        <taxon>lamiids</taxon>
        <taxon>Lamiales</taxon>
        <taxon>Pedaliaceae</taxon>
        <taxon>Sesamum</taxon>
    </lineage>
</organism>
<accession>A0AAE1XM44</accession>
<sequence length="124" mass="13712">MFCSEGSLLPTGVMLLLPCSVVPSNLLDEQVQAEVLPAYHRPDFLVLAEQGMFPAFSGSISAHKTSIFQGCFPNFRPLSGRPEAVDLLHLFKTCLPCAAHFEAFWGQQQPVLLLLLMGFLLLHR</sequence>
<protein>
    <submittedName>
        <fullName evidence="2">Uncharacterized protein</fullName>
    </submittedName>
</protein>
<evidence type="ECO:0000256" key="1">
    <source>
        <dbReference type="SAM" id="SignalP"/>
    </source>
</evidence>
<keyword evidence="1" id="KW-0732">Signal</keyword>